<dbReference type="FunFam" id="3.40.50.300:FF:000973">
    <property type="entry name" value="Multidrug resistance-associated protein 4"/>
    <property type="match status" value="1"/>
</dbReference>
<dbReference type="CDD" id="cd03250">
    <property type="entry name" value="ABCC_MRP_domain1"/>
    <property type="match status" value="1"/>
</dbReference>
<dbReference type="GO" id="GO:0016887">
    <property type="term" value="F:ATP hydrolysis activity"/>
    <property type="evidence" value="ECO:0007669"/>
    <property type="project" value="InterPro"/>
</dbReference>
<feature type="region of interest" description="Disordered" evidence="10">
    <location>
        <begin position="780"/>
        <end position="803"/>
    </location>
</feature>
<name>A0A226DXS5_FOLCA</name>
<reference evidence="14 15" key="1">
    <citation type="submission" date="2015-12" db="EMBL/GenBank/DDBJ databases">
        <title>The genome of Folsomia candida.</title>
        <authorList>
            <person name="Faddeeva A."/>
            <person name="Derks M.F."/>
            <person name="Anvar Y."/>
            <person name="Smit S."/>
            <person name="Van Straalen N."/>
            <person name="Roelofs D."/>
        </authorList>
    </citation>
    <scope>NUCLEOTIDE SEQUENCE [LARGE SCALE GENOMIC DNA]</scope>
    <source>
        <strain evidence="14 15">VU population</strain>
        <tissue evidence="14">Whole body</tissue>
    </source>
</reference>
<dbReference type="Pfam" id="PF00664">
    <property type="entry name" value="ABC_membrane"/>
    <property type="match status" value="3"/>
</dbReference>
<evidence type="ECO:0000259" key="12">
    <source>
        <dbReference type="PROSITE" id="PS50893"/>
    </source>
</evidence>
<dbReference type="Gene3D" id="1.20.1560.10">
    <property type="entry name" value="ABC transporter type 1, transmembrane domain"/>
    <property type="match status" value="2"/>
</dbReference>
<evidence type="ECO:0000256" key="2">
    <source>
        <dbReference type="ARBA" id="ARBA00009726"/>
    </source>
</evidence>
<evidence type="ECO:0000256" key="1">
    <source>
        <dbReference type="ARBA" id="ARBA00004141"/>
    </source>
</evidence>
<dbReference type="PROSITE" id="PS50929">
    <property type="entry name" value="ABC_TM1F"/>
    <property type="match status" value="2"/>
</dbReference>
<feature type="domain" description="ABC transmembrane type-1" evidence="13">
    <location>
        <begin position="107"/>
        <end position="370"/>
    </location>
</feature>
<feature type="transmembrane region" description="Helical" evidence="11">
    <location>
        <begin position="1095"/>
        <end position="1117"/>
    </location>
</feature>
<dbReference type="GO" id="GO:0016020">
    <property type="term" value="C:membrane"/>
    <property type="evidence" value="ECO:0007669"/>
    <property type="project" value="UniProtKB-SubCell"/>
</dbReference>
<comment type="caution">
    <text evidence="14">The sequence shown here is derived from an EMBL/GenBank/DDBJ whole genome shotgun (WGS) entry which is preliminary data.</text>
</comment>
<organism evidence="14 15">
    <name type="scientific">Folsomia candida</name>
    <name type="common">Springtail</name>
    <dbReference type="NCBI Taxonomy" id="158441"/>
    <lineage>
        <taxon>Eukaryota</taxon>
        <taxon>Metazoa</taxon>
        <taxon>Ecdysozoa</taxon>
        <taxon>Arthropoda</taxon>
        <taxon>Hexapoda</taxon>
        <taxon>Collembola</taxon>
        <taxon>Entomobryomorpha</taxon>
        <taxon>Isotomoidea</taxon>
        <taxon>Isotomidae</taxon>
        <taxon>Proisotominae</taxon>
        <taxon>Folsomia</taxon>
    </lineage>
</organism>
<feature type="region of interest" description="Disordered" evidence="10">
    <location>
        <begin position="816"/>
        <end position="839"/>
    </location>
</feature>
<evidence type="ECO:0000256" key="7">
    <source>
        <dbReference type="ARBA" id="ARBA00022840"/>
    </source>
</evidence>
<dbReference type="SUPFAM" id="SSF90123">
    <property type="entry name" value="ABC transporter transmembrane region"/>
    <property type="match status" value="2"/>
</dbReference>
<dbReference type="Proteomes" id="UP000198287">
    <property type="component" value="Unassembled WGS sequence"/>
</dbReference>
<dbReference type="InterPro" id="IPR003593">
    <property type="entry name" value="AAA+_ATPase"/>
</dbReference>
<evidence type="ECO:0000256" key="8">
    <source>
        <dbReference type="ARBA" id="ARBA00022989"/>
    </source>
</evidence>
<dbReference type="InterPro" id="IPR050173">
    <property type="entry name" value="ABC_transporter_C-like"/>
</dbReference>
<dbReference type="Pfam" id="PF00005">
    <property type="entry name" value="ABC_tran"/>
    <property type="match status" value="2"/>
</dbReference>
<evidence type="ECO:0000256" key="9">
    <source>
        <dbReference type="ARBA" id="ARBA00023136"/>
    </source>
</evidence>
<dbReference type="PROSITE" id="PS50893">
    <property type="entry name" value="ABC_TRANSPORTER_2"/>
    <property type="match status" value="2"/>
</dbReference>
<dbReference type="Gene3D" id="3.40.50.300">
    <property type="entry name" value="P-loop containing nucleotide triphosphate hydrolases"/>
    <property type="match status" value="2"/>
</dbReference>
<feature type="transmembrane region" description="Helical" evidence="11">
    <location>
        <begin position="222"/>
        <end position="243"/>
    </location>
</feature>
<evidence type="ECO:0000256" key="11">
    <source>
        <dbReference type="SAM" id="Phobius"/>
    </source>
</evidence>
<dbReference type="GO" id="GO:0005524">
    <property type="term" value="F:ATP binding"/>
    <property type="evidence" value="ECO:0007669"/>
    <property type="project" value="UniProtKB-KW"/>
</dbReference>
<dbReference type="InterPro" id="IPR027417">
    <property type="entry name" value="P-loop_NTPase"/>
</dbReference>
<gene>
    <name evidence="14" type="ORF">Fcan01_15020</name>
</gene>
<evidence type="ECO:0000256" key="10">
    <source>
        <dbReference type="SAM" id="MobiDB-lite"/>
    </source>
</evidence>
<keyword evidence="7" id="KW-0067">ATP-binding</keyword>
<dbReference type="OrthoDB" id="6500128at2759"/>
<keyword evidence="5" id="KW-0677">Repeat</keyword>
<dbReference type="SMART" id="SM00382">
    <property type="entry name" value="AAA"/>
    <property type="match status" value="2"/>
</dbReference>
<accession>A0A226DXS5</accession>
<evidence type="ECO:0000256" key="5">
    <source>
        <dbReference type="ARBA" id="ARBA00022737"/>
    </source>
</evidence>
<keyword evidence="15" id="KW-1185">Reference proteome</keyword>
<feature type="compositionally biased region" description="Acidic residues" evidence="10">
    <location>
        <begin position="432"/>
        <end position="452"/>
    </location>
</feature>
<feature type="domain" description="ABC transporter" evidence="12">
    <location>
        <begin position="506"/>
        <end position="728"/>
    </location>
</feature>
<comment type="subcellular location">
    <subcellularLocation>
        <location evidence="1">Membrane</location>
        <topology evidence="1">Multi-pass membrane protein</topology>
    </subcellularLocation>
</comment>
<feature type="transmembrane region" description="Helical" evidence="11">
    <location>
        <begin position="913"/>
        <end position="932"/>
    </location>
</feature>
<dbReference type="GO" id="GO:0140359">
    <property type="term" value="F:ABC-type transporter activity"/>
    <property type="evidence" value="ECO:0007669"/>
    <property type="project" value="InterPro"/>
</dbReference>
<evidence type="ECO:0000256" key="6">
    <source>
        <dbReference type="ARBA" id="ARBA00022741"/>
    </source>
</evidence>
<dbReference type="OMA" id="INIPREG"/>
<sequence length="1442" mass="160671">MNNAPTPTGEKSPEKGRLDIATIFHKGFRKTLQLSDLYRVLPSDESRLLGDQLEQAWNKELEKSAISRQLEGKEYQPSLTKALTKVFGPSFAAYGVFAFYEECIVKISQPICFGILLRYFLKPDDFPSYAGPLLGAGVVFLSICYTSSDHPFTFAVQHLGMKIRISLCSLIYRKALRMSMRALEDTSASHIINFLSSDMGKAIRHSDDISPLHLGRSDPIYVGYYSFVSVLEYWLALFFWDWINPNFCPFSSRLRQETVDKTDRRLLIMDELISAMRVIKMYAWESVFTESIRDARLGEIVALRKAMYWKASTQSLFYITSRITLFLTLLGYVLIGNSLTAEIVFVSLALYYSIENVMMMFFPAAVISLAETSITIRRFQDFLLLQEKPLLPGCYEDESPIPTLEVDKETQQPDNKPGAAPQQDNNARDGGEGDENDDSDDDDDDNDDDTVDSLDPSSVSSQKPKVKSKLGFLEKIVQENLLVMEETTDNHSEKTLPQPPAKHSGVVVKNVSGQWVPLSHDMAFNNVSCRVKRGEILAIVGPVGSGKSSLVQAILGELPISSGELAVKGSVAYTSHPWIFPGSVRENILFGLEFDSDWYDQVIDACALSLDLTLLPYGDHTLVGDRGETLSGGQKARIGLARAVYSDADVFLLDDPLCSVDPQVGRRLMNKCILGLLKDKVRILITHQLQYLPFMTRILLLVDGWPKYYGDFETLLTSGIPYAGILTRLRNENSAFTTNAEPSMILPVNKESSGAMSHNFDKISSYVSPSRHVSSATLVLDSNPKSPHGPTHQEIIPYGEGNKNSRSATIIPTTTNVNNLASKQPPTPEANPDQEEPTPVDEELAIGHLNSKLYWSYFSAGSSCTALFILIASQLACQTLIYRMEAEGKNKSAIPEARKNFKQKLEGSRDAQIIIYAMLIILLSILSLARSLNFYRVCMQTSVELHDRLLSGVLRSPMSFFETNPTGRILNRFAKDIGVIDEALPTVSFDTIEITLQFVGVIVVVSIGSPIMLIPAVIMVIAFYSVRKFYFKTGRAIKRLEGLARSPVFSHISTSLNGLGTIRAFGCEAMFQKQFESYLDVHSSVWYLFLASSRWLGIVVDWLAILFVAAVMINAFVSNQDDAVAGLSLTSAMMLTSMLQWGIRQSAELTNQMVCVERVMEFCDLKPEAALESEPENRPPRSWPEKGEIRIQNMSLRYGDDSPVVVLKNINCIIYGGEKIGVVGRTGAGKSSLLSALFRIVEPSEGFIEIDGVITNSIGLHDLRSRLSIIPQDPVLFMGSIRKNLDPFHKFTDSKVWEVLKDVNLEQTVQDMPLGIYSQIAEGGLNFSMGQKQLFCLARAILRNNQILVLDEATANCDPETDALIQRTLRTDFADCTVITIAHRLHTIMDCDRIIVMDAGKIMEMDEPDVLLRNRNSALYKLAQETGKSEAAIARRRGMDEQ</sequence>
<dbReference type="FunFam" id="3.40.50.300:FF:000163">
    <property type="entry name" value="Multidrug resistance-associated protein member 4"/>
    <property type="match status" value="1"/>
</dbReference>
<evidence type="ECO:0000256" key="4">
    <source>
        <dbReference type="ARBA" id="ARBA00022692"/>
    </source>
</evidence>
<dbReference type="PANTHER" id="PTHR24223:SF456">
    <property type="entry name" value="MULTIDRUG RESISTANCE-ASSOCIATED PROTEIN LETHAL(2)03659"/>
    <property type="match status" value="1"/>
</dbReference>
<dbReference type="InterPro" id="IPR036640">
    <property type="entry name" value="ABC1_TM_sf"/>
</dbReference>
<dbReference type="FunFam" id="1.20.1560.10:FF:000014">
    <property type="entry name" value="Multidrug resistance-associated protein member 4"/>
    <property type="match status" value="1"/>
</dbReference>
<keyword evidence="4 11" id="KW-0812">Transmembrane</keyword>
<keyword evidence="9 11" id="KW-0472">Membrane</keyword>
<feature type="transmembrane region" description="Helical" evidence="11">
    <location>
        <begin position="316"/>
        <end position="336"/>
    </location>
</feature>
<feature type="transmembrane region" description="Helical" evidence="11">
    <location>
        <begin position="1123"/>
        <end position="1143"/>
    </location>
</feature>
<feature type="domain" description="ABC transporter" evidence="12">
    <location>
        <begin position="1189"/>
        <end position="1424"/>
    </location>
</feature>
<evidence type="ECO:0000259" key="13">
    <source>
        <dbReference type="PROSITE" id="PS50929"/>
    </source>
</evidence>
<dbReference type="PANTHER" id="PTHR24223">
    <property type="entry name" value="ATP-BINDING CASSETTE SUB-FAMILY C"/>
    <property type="match status" value="1"/>
</dbReference>
<protein>
    <submittedName>
        <fullName evidence="14">Multidrug resistance-associated protein 9</fullName>
    </submittedName>
</protein>
<comment type="similarity">
    <text evidence="2">Belongs to the ABC transporter superfamily. ABCC family. Conjugate transporter (TC 3.A.1.208) subfamily.</text>
</comment>
<evidence type="ECO:0000313" key="15">
    <source>
        <dbReference type="Proteomes" id="UP000198287"/>
    </source>
</evidence>
<keyword evidence="6" id="KW-0547">Nucleotide-binding</keyword>
<dbReference type="EMBL" id="LNIX01000009">
    <property type="protein sequence ID" value="OXA50073.1"/>
    <property type="molecule type" value="Genomic_DNA"/>
</dbReference>
<feature type="domain" description="ABC transmembrane type-1" evidence="13">
    <location>
        <begin position="913"/>
        <end position="1153"/>
    </location>
</feature>
<feature type="region of interest" description="Disordered" evidence="10">
    <location>
        <begin position="407"/>
        <end position="466"/>
    </location>
</feature>
<dbReference type="SUPFAM" id="SSF52540">
    <property type="entry name" value="P-loop containing nucleoside triphosphate hydrolases"/>
    <property type="match status" value="2"/>
</dbReference>
<feature type="transmembrane region" description="Helical" evidence="11">
    <location>
        <begin position="998"/>
        <end position="1026"/>
    </location>
</feature>
<evidence type="ECO:0000313" key="14">
    <source>
        <dbReference type="EMBL" id="OXA50073.1"/>
    </source>
</evidence>
<dbReference type="PROSITE" id="PS00211">
    <property type="entry name" value="ABC_TRANSPORTER_1"/>
    <property type="match status" value="1"/>
</dbReference>
<feature type="transmembrane region" description="Helical" evidence="11">
    <location>
        <begin position="348"/>
        <end position="370"/>
    </location>
</feature>
<keyword evidence="8 11" id="KW-1133">Transmembrane helix</keyword>
<dbReference type="InterPro" id="IPR017871">
    <property type="entry name" value="ABC_transporter-like_CS"/>
</dbReference>
<dbReference type="InterPro" id="IPR011527">
    <property type="entry name" value="ABC1_TM_dom"/>
</dbReference>
<dbReference type="CDD" id="cd03244">
    <property type="entry name" value="ABCC_MRP_domain2"/>
    <property type="match status" value="1"/>
</dbReference>
<dbReference type="InterPro" id="IPR003439">
    <property type="entry name" value="ABC_transporter-like_ATP-bd"/>
</dbReference>
<feature type="compositionally biased region" description="Low complexity" evidence="10">
    <location>
        <begin position="453"/>
        <end position="463"/>
    </location>
</feature>
<keyword evidence="3" id="KW-0813">Transport</keyword>
<evidence type="ECO:0000256" key="3">
    <source>
        <dbReference type="ARBA" id="ARBA00022448"/>
    </source>
</evidence>
<proteinExistence type="inferred from homology"/>